<comment type="caution">
    <text evidence="1">The sequence shown here is derived from an EMBL/GenBank/DDBJ whole genome shotgun (WGS) entry which is preliminary data.</text>
</comment>
<reference evidence="1 2" key="1">
    <citation type="submission" date="2015-01" db="EMBL/GenBank/DDBJ databases">
        <title>Evolution of Trichinella species and genotypes.</title>
        <authorList>
            <person name="Korhonen P.K."/>
            <person name="Edoardo P."/>
            <person name="Giuseppe L.R."/>
            <person name="Gasser R.B."/>
        </authorList>
    </citation>
    <scope>NUCLEOTIDE SEQUENCE [LARGE SCALE GENOMIC DNA]</scope>
    <source>
        <strain evidence="1">ISS588</strain>
    </source>
</reference>
<dbReference type="AlphaFoldDB" id="A0A0V1G8R4"/>
<evidence type="ECO:0000313" key="2">
    <source>
        <dbReference type="Proteomes" id="UP000054805"/>
    </source>
</evidence>
<protein>
    <submittedName>
        <fullName evidence="1">Uncharacterized protein</fullName>
    </submittedName>
</protein>
<keyword evidence="2" id="KW-1185">Reference proteome</keyword>
<dbReference type="EMBL" id="JYDS01005118">
    <property type="protein sequence ID" value="KRY94638.1"/>
    <property type="molecule type" value="Genomic_DNA"/>
</dbReference>
<organism evidence="1 2">
    <name type="scientific">Trichinella pseudospiralis</name>
    <name type="common">Parasitic roundworm</name>
    <dbReference type="NCBI Taxonomy" id="6337"/>
    <lineage>
        <taxon>Eukaryota</taxon>
        <taxon>Metazoa</taxon>
        <taxon>Ecdysozoa</taxon>
        <taxon>Nematoda</taxon>
        <taxon>Enoplea</taxon>
        <taxon>Dorylaimia</taxon>
        <taxon>Trichinellida</taxon>
        <taxon>Trichinellidae</taxon>
        <taxon>Trichinella</taxon>
    </lineage>
</organism>
<name>A0A0V1G8R4_TRIPS</name>
<proteinExistence type="predicted"/>
<evidence type="ECO:0000313" key="1">
    <source>
        <dbReference type="EMBL" id="KRY94638.1"/>
    </source>
</evidence>
<sequence length="45" mass="5147">MICRRFSKSSSCTSLFPLNLFKDGNVSGDFRNHPHTHHFSHSISL</sequence>
<accession>A0A0V1G8R4</accession>
<dbReference type="Proteomes" id="UP000054805">
    <property type="component" value="Unassembled WGS sequence"/>
</dbReference>
<gene>
    <name evidence="1" type="ORF">T4B_6377</name>
</gene>